<sequence>MSKITKNSMKVIGKHLQEVGNEINEESIDKAVQEITNANKIFVVGAGRSGLAAKMFAMRLMHLGLNVYVVGETINPALEKNDLVIAITGSGETSSTVEVSKTTKKLGARLVSITSSPNSTISKLSDDSITIRDEFSNTEITQKEIAPLGTLFELTAAVLMDSIISELMNVMNKNEEDLSNKHATLE</sequence>
<dbReference type="GO" id="GO:0016853">
    <property type="term" value="F:isomerase activity"/>
    <property type="evidence" value="ECO:0007669"/>
    <property type="project" value="UniProtKB-KW"/>
</dbReference>
<dbReference type="PANTHER" id="PTHR43443:SF1">
    <property type="entry name" value="3-HEXULOSE-6-PHOSPHATE ISOMERASE"/>
    <property type="match status" value="1"/>
</dbReference>
<dbReference type="InterPro" id="IPR017552">
    <property type="entry name" value="PHI/rmpB"/>
</dbReference>
<dbReference type="InterPro" id="IPR046348">
    <property type="entry name" value="SIS_dom_sf"/>
</dbReference>
<dbReference type="Pfam" id="PF01380">
    <property type="entry name" value="SIS"/>
    <property type="match status" value="1"/>
</dbReference>
<name>A0A1Y3GBN3_9EURY</name>
<feature type="domain" description="SIS" evidence="2">
    <location>
        <begin position="31"/>
        <end position="173"/>
    </location>
</feature>
<dbReference type="InterPro" id="IPR001347">
    <property type="entry name" value="SIS_dom"/>
</dbReference>
<keyword evidence="4" id="KW-1185">Reference proteome</keyword>
<evidence type="ECO:0000313" key="4">
    <source>
        <dbReference type="Proteomes" id="UP000195137"/>
    </source>
</evidence>
<reference evidence="3 4" key="1">
    <citation type="submission" date="2016-12" db="EMBL/GenBank/DDBJ databases">
        <title>Discovery of methanogenic haloarchaea.</title>
        <authorList>
            <person name="Sorokin D.Y."/>
            <person name="Makarova K.S."/>
            <person name="Abbas B."/>
            <person name="Ferrer M."/>
            <person name="Golyshin P.N."/>
        </authorList>
    </citation>
    <scope>NUCLEOTIDE SEQUENCE [LARGE SCALE GENOMIC DNA]</scope>
    <source>
        <strain evidence="3">AMET1</strain>
    </source>
</reference>
<keyword evidence="3" id="KW-0413">Isomerase</keyword>
<dbReference type="GO" id="GO:1901135">
    <property type="term" value="P:carbohydrate derivative metabolic process"/>
    <property type="evidence" value="ECO:0007669"/>
    <property type="project" value="InterPro"/>
</dbReference>
<gene>
    <name evidence="3" type="ORF">AMET1_0296</name>
</gene>
<evidence type="ECO:0000259" key="2">
    <source>
        <dbReference type="PROSITE" id="PS51464"/>
    </source>
</evidence>
<dbReference type="EMBL" id="MRZU01000003">
    <property type="protein sequence ID" value="OUJ18650.1"/>
    <property type="molecule type" value="Genomic_DNA"/>
</dbReference>
<dbReference type="CDD" id="cd05005">
    <property type="entry name" value="SIS_PHI"/>
    <property type="match status" value="1"/>
</dbReference>
<comment type="similarity">
    <text evidence="1">Belongs to the SIS family. PHI subfamily.</text>
</comment>
<dbReference type="PROSITE" id="PS51464">
    <property type="entry name" value="SIS"/>
    <property type="match status" value="1"/>
</dbReference>
<protein>
    <submittedName>
        <fullName evidence="3">D-arabinose 5-phosphate isomerase GutQ</fullName>
    </submittedName>
</protein>
<dbReference type="Proteomes" id="UP000195137">
    <property type="component" value="Unassembled WGS sequence"/>
</dbReference>
<dbReference type="GO" id="GO:0097367">
    <property type="term" value="F:carbohydrate derivative binding"/>
    <property type="evidence" value="ECO:0007669"/>
    <property type="project" value="InterPro"/>
</dbReference>
<comment type="caution">
    <text evidence="3">The sequence shown here is derived from an EMBL/GenBank/DDBJ whole genome shotgun (WGS) entry which is preliminary data.</text>
</comment>
<dbReference type="AlphaFoldDB" id="A0A1Y3GBN3"/>
<evidence type="ECO:0000256" key="1">
    <source>
        <dbReference type="ARBA" id="ARBA00009235"/>
    </source>
</evidence>
<dbReference type="RefSeq" id="WP_201721234.1">
    <property type="nucleotide sequence ID" value="NZ_MRZU01000003.1"/>
</dbReference>
<dbReference type="NCBIfam" id="TIGR03127">
    <property type="entry name" value="RuMP_HxlB"/>
    <property type="match status" value="1"/>
</dbReference>
<evidence type="ECO:0000313" key="3">
    <source>
        <dbReference type="EMBL" id="OUJ18650.1"/>
    </source>
</evidence>
<organism evidence="3 4">
    <name type="scientific">Methanonatronarchaeum thermophilum</name>
    <dbReference type="NCBI Taxonomy" id="1927129"/>
    <lineage>
        <taxon>Archaea</taxon>
        <taxon>Methanobacteriati</taxon>
        <taxon>Methanobacteriota</taxon>
        <taxon>Methanonatronarchaeia</taxon>
        <taxon>Methanonatronarchaeales</taxon>
        <taxon>Methanonatronarchaeaceae</taxon>
        <taxon>Methanonatronarchaeum</taxon>
    </lineage>
</organism>
<dbReference type="OrthoDB" id="350569at2157"/>
<dbReference type="Gene3D" id="3.40.50.10490">
    <property type="entry name" value="Glucose-6-phosphate isomerase like protein, domain 1"/>
    <property type="match status" value="1"/>
</dbReference>
<dbReference type="SUPFAM" id="SSF53697">
    <property type="entry name" value="SIS domain"/>
    <property type="match status" value="1"/>
</dbReference>
<accession>A0A1Y3GBN3</accession>
<proteinExistence type="inferred from homology"/>
<dbReference type="PANTHER" id="PTHR43443">
    <property type="entry name" value="3-HEXULOSE-6-PHOSPHATE ISOMERASE"/>
    <property type="match status" value="1"/>
</dbReference>